<evidence type="ECO:0000313" key="2">
    <source>
        <dbReference type="Proteomes" id="UP001054945"/>
    </source>
</evidence>
<accession>A0AAV4WYV0</accession>
<proteinExistence type="predicted"/>
<dbReference type="AlphaFoldDB" id="A0AAV4WYV0"/>
<reference evidence="1 2" key="1">
    <citation type="submission" date="2021-06" db="EMBL/GenBank/DDBJ databases">
        <title>Caerostris extrusa draft genome.</title>
        <authorList>
            <person name="Kono N."/>
            <person name="Arakawa K."/>
        </authorList>
    </citation>
    <scope>NUCLEOTIDE SEQUENCE [LARGE SCALE GENOMIC DNA]</scope>
</reference>
<keyword evidence="2" id="KW-1185">Reference proteome</keyword>
<protein>
    <submittedName>
        <fullName evidence="1">Uncharacterized protein</fullName>
    </submittedName>
</protein>
<gene>
    <name evidence="1" type="ORF">CEXT_75861</name>
</gene>
<comment type="caution">
    <text evidence="1">The sequence shown here is derived from an EMBL/GenBank/DDBJ whole genome shotgun (WGS) entry which is preliminary data.</text>
</comment>
<organism evidence="1 2">
    <name type="scientific">Caerostris extrusa</name>
    <name type="common">Bark spider</name>
    <name type="synonym">Caerostris bankana</name>
    <dbReference type="NCBI Taxonomy" id="172846"/>
    <lineage>
        <taxon>Eukaryota</taxon>
        <taxon>Metazoa</taxon>
        <taxon>Ecdysozoa</taxon>
        <taxon>Arthropoda</taxon>
        <taxon>Chelicerata</taxon>
        <taxon>Arachnida</taxon>
        <taxon>Araneae</taxon>
        <taxon>Araneomorphae</taxon>
        <taxon>Entelegynae</taxon>
        <taxon>Araneoidea</taxon>
        <taxon>Araneidae</taxon>
        <taxon>Caerostris</taxon>
    </lineage>
</organism>
<dbReference type="EMBL" id="BPLR01016835">
    <property type="protein sequence ID" value="GIY86703.1"/>
    <property type="molecule type" value="Genomic_DNA"/>
</dbReference>
<evidence type="ECO:0000313" key="1">
    <source>
        <dbReference type="EMBL" id="GIY86703.1"/>
    </source>
</evidence>
<dbReference type="Proteomes" id="UP001054945">
    <property type="component" value="Unassembled WGS sequence"/>
</dbReference>
<name>A0AAV4WYV0_CAEEX</name>
<sequence length="123" mass="14135">MMPSSVKEIGIKGKISGEREKTLKAGRARDLWSLGLQSIVSVIKVLRRLIVGRCEGHRGRGMKALRNRKKFHQAKESGRKYRLTKDLEAPRVVDKGLWMSVLSFCVRDWFFSSLGVYYLFLYG</sequence>